<evidence type="ECO:0000259" key="6">
    <source>
        <dbReference type="Pfam" id="PF04542"/>
    </source>
</evidence>
<feature type="compositionally biased region" description="Polar residues" evidence="5">
    <location>
        <begin position="361"/>
        <end position="380"/>
    </location>
</feature>
<evidence type="ECO:0000313" key="8">
    <source>
        <dbReference type="Proteomes" id="UP000035444"/>
    </source>
</evidence>
<accession>A0A0H2MG92</accession>
<evidence type="ECO:0000256" key="5">
    <source>
        <dbReference type="SAM" id="MobiDB-lite"/>
    </source>
</evidence>
<feature type="region of interest" description="Disordered" evidence="5">
    <location>
        <begin position="361"/>
        <end position="398"/>
    </location>
</feature>
<dbReference type="STRING" id="1489064.WH96_04140"/>
<evidence type="ECO:0000256" key="3">
    <source>
        <dbReference type="ARBA" id="ARBA00023082"/>
    </source>
</evidence>
<organism evidence="7 8">
    <name type="scientific">Kiloniella spongiae</name>
    <dbReference type="NCBI Taxonomy" id="1489064"/>
    <lineage>
        <taxon>Bacteria</taxon>
        <taxon>Pseudomonadati</taxon>
        <taxon>Pseudomonadota</taxon>
        <taxon>Alphaproteobacteria</taxon>
        <taxon>Rhodospirillales</taxon>
        <taxon>Kiloniellaceae</taxon>
        <taxon>Kiloniella</taxon>
    </lineage>
</organism>
<keyword evidence="2" id="KW-0805">Transcription regulation</keyword>
<dbReference type="AlphaFoldDB" id="A0A0H2MG92"/>
<dbReference type="NCBIfam" id="TIGR02937">
    <property type="entry name" value="sigma70-ECF"/>
    <property type="match status" value="1"/>
</dbReference>
<comment type="similarity">
    <text evidence="1">Belongs to the sigma-70 factor family. ECF subfamily.</text>
</comment>
<dbReference type="RefSeq" id="WP_047762899.1">
    <property type="nucleotide sequence ID" value="NZ_LAQL01000003.1"/>
</dbReference>
<dbReference type="GO" id="GO:0016987">
    <property type="term" value="F:sigma factor activity"/>
    <property type="evidence" value="ECO:0007669"/>
    <property type="project" value="UniProtKB-KW"/>
</dbReference>
<dbReference type="InterPro" id="IPR007627">
    <property type="entry name" value="RNA_pol_sigma70_r2"/>
</dbReference>
<dbReference type="GO" id="GO:0006352">
    <property type="term" value="P:DNA-templated transcription initiation"/>
    <property type="evidence" value="ECO:0007669"/>
    <property type="project" value="InterPro"/>
</dbReference>
<proteinExistence type="inferred from homology"/>
<name>A0A0H2MG92_9PROT</name>
<dbReference type="Gene3D" id="1.10.1740.10">
    <property type="match status" value="1"/>
</dbReference>
<sequence length="440" mass="49546">MKTDSVTLVIENNLISLMPKLKRYAVYLTKDQDRAADLVQEACARILSKRDTYNNEYGLEPWFKTIIKNLWIDQIRHSKRQVTIEGSLDEDTTKNPHDCSEKTLEHRSILRQIETAIYALTDNDQNVLEQVIIYGNSYQQTANELSLPLGTVMSRFSRAKGRLKQSLGITEEFHFALLPFVFQSDFNQQDAQVLEIEFNGEKRYYNYLKAYISDEQTTSETKQSSEHRSLQNLTYQSRITSPHSTEIYYSALIGTLVPSLAVADQFNNASIAHGETFITNKKDNDNFEIPSNLLEEQSDKDFAEDHINIYEIKFDEPEKCKLSLVTSNSAETVSYNDLLIDASEQSPGSTNNTPVHQANLDNDSNTGSLISKVNATDSGAENNVTTTEPEPEITVDPPDTFEPGIAVCIGFPPNGTEIGFPVISVLYNTIDDTIILVSDH</sequence>
<dbReference type="PANTHER" id="PTHR43133">
    <property type="entry name" value="RNA POLYMERASE ECF-TYPE SIGMA FACTO"/>
    <property type="match status" value="1"/>
</dbReference>
<evidence type="ECO:0000256" key="1">
    <source>
        <dbReference type="ARBA" id="ARBA00010641"/>
    </source>
</evidence>
<evidence type="ECO:0000313" key="7">
    <source>
        <dbReference type="EMBL" id="KLN61564.1"/>
    </source>
</evidence>
<dbReference type="OrthoDB" id="9803470at2"/>
<dbReference type="Gene3D" id="1.10.10.10">
    <property type="entry name" value="Winged helix-like DNA-binding domain superfamily/Winged helix DNA-binding domain"/>
    <property type="match status" value="1"/>
</dbReference>
<dbReference type="PANTHER" id="PTHR43133:SF25">
    <property type="entry name" value="RNA POLYMERASE SIGMA FACTOR RFAY-RELATED"/>
    <property type="match status" value="1"/>
</dbReference>
<gene>
    <name evidence="7" type="ORF">WH96_04140</name>
</gene>
<feature type="compositionally biased region" description="Low complexity" evidence="5">
    <location>
        <begin position="381"/>
        <end position="398"/>
    </location>
</feature>
<dbReference type="SUPFAM" id="SSF88946">
    <property type="entry name" value="Sigma2 domain of RNA polymerase sigma factors"/>
    <property type="match status" value="1"/>
</dbReference>
<protein>
    <recommendedName>
        <fullName evidence="6">RNA polymerase sigma-70 region 2 domain-containing protein</fullName>
    </recommendedName>
</protein>
<keyword evidence="8" id="KW-1185">Reference proteome</keyword>
<keyword evidence="3" id="KW-0731">Sigma factor</keyword>
<feature type="domain" description="RNA polymerase sigma-70 region 2" evidence="6">
    <location>
        <begin position="17"/>
        <end position="80"/>
    </location>
</feature>
<keyword evidence="4" id="KW-0804">Transcription</keyword>
<dbReference type="InterPro" id="IPR036388">
    <property type="entry name" value="WH-like_DNA-bd_sf"/>
</dbReference>
<comment type="caution">
    <text evidence="7">The sequence shown here is derived from an EMBL/GenBank/DDBJ whole genome shotgun (WGS) entry which is preliminary data.</text>
</comment>
<dbReference type="InterPro" id="IPR014284">
    <property type="entry name" value="RNA_pol_sigma-70_dom"/>
</dbReference>
<dbReference type="SUPFAM" id="SSF88659">
    <property type="entry name" value="Sigma3 and sigma4 domains of RNA polymerase sigma factors"/>
    <property type="match status" value="1"/>
</dbReference>
<evidence type="ECO:0000256" key="2">
    <source>
        <dbReference type="ARBA" id="ARBA00023015"/>
    </source>
</evidence>
<dbReference type="EMBL" id="LAQL01000003">
    <property type="protein sequence ID" value="KLN61564.1"/>
    <property type="molecule type" value="Genomic_DNA"/>
</dbReference>
<dbReference type="Pfam" id="PF04542">
    <property type="entry name" value="Sigma70_r2"/>
    <property type="match status" value="1"/>
</dbReference>
<evidence type="ECO:0000256" key="4">
    <source>
        <dbReference type="ARBA" id="ARBA00023163"/>
    </source>
</evidence>
<dbReference type="Proteomes" id="UP000035444">
    <property type="component" value="Unassembled WGS sequence"/>
</dbReference>
<dbReference type="InterPro" id="IPR039425">
    <property type="entry name" value="RNA_pol_sigma-70-like"/>
</dbReference>
<dbReference type="InterPro" id="IPR013325">
    <property type="entry name" value="RNA_pol_sigma_r2"/>
</dbReference>
<dbReference type="InterPro" id="IPR013324">
    <property type="entry name" value="RNA_pol_sigma_r3/r4-like"/>
</dbReference>
<reference evidence="7 8" key="1">
    <citation type="submission" date="2015-03" db="EMBL/GenBank/DDBJ databases">
        <title>Genome Sequence of Kiloniella spongiae MEBiC09566, isolated from a marine sponge.</title>
        <authorList>
            <person name="Shao Z."/>
            <person name="Wang L."/>
            <person name="Li X."/>
        </authorList>
    </citation>
    <scope>NUCLEOTIDE SEQUENCE [LARGE SCALE GENOMIC DNA]</scope>
    <source>
        <strain evidence="7 8">MEBiC09566</strain>
    </source>
</reference>